<dbReference type="PANTHER" id="PTHR48111">
    <property type="entry name" value="REGULATOR OF RPOS"/>
    <property type="match status" value="1"/>
</dbReference>
<sequence>MPCILLIEDDRKLTELVAVFLQRNGFVVHAIHDGNDAETALARFQPDLVVLDLMLPGKDGLSVCRELRGRFRGKILMLTASEDDMDQVAALELGVDDFVCKPLHPRVLLARIRMLLRRDPGRAPRAAGVAHGNQLRFGALQLDGTLRRCLLDNVPVNLTPGEFDVLWLLASHPDGPVSREELVRQTRGIEYDGLDRTIDNRVVSLRKKLGDNASLPQKIITVRGRGYLFVPDGW</sequence>
<dbReference type="SMART" id="SM00862">
    <property type="entry name" value="Trans_reg_C"/>
    <property type="match status" value="1"/>
</dbReference>
<dbReference type="Proteomes" id="UP000006764">
    <property type="component" value="Chromosome"/>
</dbReference>
<dbReference type="OrthoDB" id="9802426at2"/>
<feature type="modified residue" description="4-aspartylphosphate" evidence="8">
    <location>
        <position position="52"/>
    </location>
</feature>
<organism evidence="12 13">
    <name type="scientific">Isoalcanivorax pacificus W11-5</name>
    <dbReference type="NCBI Taxonomy" id="391936"/>
    <lineage>
        <taxon>Bacteria</taxon>
        <taxon>Pseudomonadati</taxon>
        <taxon>Pseudomonadota</taxon>
        <taxon>Gammaproteobacteria</taxon>
        <taxon>Oceanospirillales</taxon>
        <taxon>Alcanivoracaceae</taxon>
        <taxon>Isoalcanivorax</taxon>
    </lineage>
</organism>
<dbReference type="FunFam" id="1.10.10.10:FF:000099">
    <property type="entry name" value="Two-component system response regulator TorR"/>
    <property type="match status" value="1"/>
</dbReference>
<evidence type="ECO:0000256" key="3">
    <source>
        <dbReference type="ARBA" id="ARBA00022553"/>
    </source>
</evidence>
<keyword evidence="6 9" id="KW-0238">DNA-binding</keyword>
<keyword evidence="13" id="KW-1185">Reference proteome</keyword>
<evidence type="ECO:0000256" key="7">
    <source>
        <dbReference type="ARBA" id="ARBA00023163"/>
    </source>
</evidence>
<accession>A0A0B4XJI9</accession>
<dbReference type="InterPro" id="IPR001789">
    <property type="entry name" value="Sig_transdc_resp-reg_receiver"/>
</dbReference>
<dbReference type="GO" id="GO:0005829">
    <property type="term" value="C:cytosol"/>
    <property type="evidence" value="ECO:0007669"/>
    <property type="project" value="TreeGrafter"/>
</dbReference>
<evidence type="ECO:0000256" key="8">
    <source>
        <dbReference type="PROSITE-ProRule" id="PRU00169"/>
    </source>
</evidence>
<dbReference type="CDD" id="cd00383">
    <property type="entry name" value="trans_reg_C"/>
    <property type="match status" value="1"/>
</dbReference>
<comment type="subcellular location">
    <subcellularLocation>
        <location evidence="1">Cytoplasm</location>
    </subcellularLocation>
</comment>
<reference evidence="12 13" key="1">
    <citation type="journal article" date="2012" name="J. Bacteriol.">
        <title>Genome sequence of an alkane-degrading bacterium, Alcanivorax pacificus type strain W11-5, isolated from deep sea sediment.</title>
        <authorList>
            <person name="Lai Q."/>
            <person name="Shao Z."/>
        </authorList>
    </citation>
    <scope>NUCLEOTIDE SEQUENCE [LARGE SCALE GENOMIC DNA]</scope>
    <source>
        <strain evidence="12 13">W11-5</strain>
    </source>
</reference>
<evidence type="ECO:0000256" key="4">
    <source>
        <dbReference type="ARBA" id="ARBA00023012"/>
    </source>
</evidence>
<dbReference type="Gene3D" id="1.10.10.10">
    <property type="entry name" value="Winged helix-like DNA-binding domain superfamily/Winged helix DNA-binding domain"/>
    <property type="match status" value="1"/>
</dbReference>
<dbReference type="SMART" id="SM00448">
    <property type="entry name" value="REC"/>
    <property type="match status" value="1"/>
</dbReference>
<evidence type="ECO:0000313" key="13">
    <source>
        <dbReference type="Proteomes" id="UP000006764"/>
    </source>
</evidence>
<evidence type="ECO:0000256" key="2">
    <source>
        <dbReference type="ARBA" id="ARBA00022490"/>
    </source>
</evidence>
<dbReference type="KEGG" id="apac:S7S_03945"/>
<keyword evidence="5" id="KW-0805">Transcription regulation</keyword>
<dbReference type="GO" id="GO:0006355">
    <property type="term" value="P:regulation of DNA-templated transcription"/>
    <property type="evidence" value="ECO:0007669"/>
    <property type="project" value="InterPro"/>
</dbReference>
<dbReference type="InterPro" id="IPR036388">
    <property type="entry name" value="WH-like_DNA-bd_sf"/>
</dbReference>
<evidence type="ECO:0000259" key="11">
    <source>
        <dbReference type="PROSITE" id="PS51755"/>
    </source>
</evidence>
<dbReference type="InterPro" id="IPR016032">
    <property type="entry name" value="Sig_transdc_resp-reg_C-effctor"/>
</dbReference>
<dbReference type="FunFam" id="3.40.50.2300:FF:000001">
    <property type="entry name" value="DNA-binding response regulator PhoB"/>
    <property type="match status" value="1"/>
</dbReference>
<dbReference type="InterPro" id="IPR011006">
    <property type="entry name" value="CheY-like_superfamily"/>
</dbReference>
<evidence type="ECO:0000259" key="10">
    <source>
        <dbReference type="PROSITE" id="PS50110"/>
    </source>
</evidence>
<feature type="DNA-binding region" description="OmpR/PhoB-type" evidence="9">
    <location>
        <begin position="132"/>
        <end position="231"/>
    </location>
</feature>
<gene>
    <name evidence="12" type="ORF">S7S_03945</name>
</gene>
<dbReference type="RefSeq" id="WP_008738094.1">
    <property type="nucleotide sequence ID" value="NZ_CP004387.1"/>
</dbReference>
<dbReference type="PROSITE" id="PS50110">
    <property type="entry name" value="RESPONSE_REGULATORY"/>
    <property type="match status" value="1"/>
</dbReference>
<evidence type="ECO:0000256" key="9">
    <source>
        <dbReference type="PROSITE-ProRule" id="PRU01091"/>
    </source>
</evidence>
<dbReference type="GO" id="GO:0000976">
    <property type="term" value="F:transcription cis-regulatory region binding"/>
    <property type="evidence" value="ECO:0007669"/>
    <property type="project" value="TreeGrafter"/>
</dbReference>
<dbReference type="PROSITE" id="PS51755">
    <property type="entry name" value="OMPR_PHOB"/>
    <property type="match status" value="1"/>
</dbReference>
<keyword evidence="4" id="KW-0902">Two-component regulatory system</keyword>
<dbReference type="EMBL" id="CP004387">
    <property type="protein sequence ID" value="AJD47211.1"/>
    <property type="molecule type" value="Genomic_DNA"/>
</dbReference>
<evidence type="ECO:0000313" key="12">
    <source>
        <dbReference type="EMBL" id="AJD47211.1"/>
    </source>
</evidence>
<proteinExistence type="predicted"/>
<dbReference type="SUPFAM" id="SSF52172">
    <property type="entry name" value="CheY-like"/>
    <property type="match status" value="1"/>
</dbReference>
<keyword evidence="3 8" id="KW-0597">Phosphoprotein</keyword>
<dbReference type="SUPFAM" id="SSF46894">
    <property type="entry name" value="C-terminal effector domain of the bipartite response regulators"/>
    <property type="match status" value="1"/>
</dbReference>
<keyword evidence="2" id="KW-0963">Cytoplasm</keyword>
<feature type="domain" description="OmpR/PhoB-type" evidence="11">
    <location>
        <begin position="132"/>
        <end position="231"/>
    </location>
</feature>
<dbReference type="InterPro" id="IPR039420">
    <property type="entry name" value="WalR-like"/>
</dbReference>
<evidence type="ECO:0000256" key="6">
    <source>
        <dbReference type="ARBA" id="ARBA00023125"/>
    </source>
</evidence>
<dbReference type="Pfam" id="PF00072">
    <property type="entry name" value="Response_reg"/>
    <property type="match status" value="1"/>
</dbReference>
<dbReference type="Gene3D" id="6.10.250.690">
    <property type="match status" value="1"/>
</dbReference>
<feature type="domain" description="Response regulatory" evidence="10">
    <location>
        <begin position="3"/>
        <end position="116"/>
    </location>
</feature>
<evidence type="ECO:0000256" key="5">
    <source>
        <dbReference type="ARBA" id="ARBA00023015"/>
    </source>
</evidence>
<dbReference type="AlphaFoldDB" id="A0A0B4XJI9"/>
<dbReference type="GO" id="GO:0000156">
    <property type="term" value="F:phosphorelay response regulator activity"/>
    <property type="evidence" value="ECO:0007669"/>
    <property type="project" value="TreeGrafter"/>
</dbReference>
<dbReference type="Pfam" id="PF00486">
    <property type="entry name" value="Trans_reg_C"/>
    <property type="match status" value="1"/>
</dbReference>
<name>A0A0B4XJI9_9GAMM</name>
<dbReference type="GO" id="GO:0032993">
    <property type="term" value="C:protein-DNA complex"/>
    <property type="evidence" value="ECO:0007669"/>
    <property type="project" value="TreeGrafter"/>
</dbReference>
<protein>
    <submittedName>
        <fullName evidence="12">Two component transcriptional regulator</fullName>
    </submittedName>
</protein>
<dbReference type="PANTHER" id="PTHR48111:SF47">
    <property type="entry name" value="TRANSCRIPTIONAL REGULATORY PROTEIN RSTA"/>
    <property type="match status" value="1"/>
</dbReference>
<keyword evidence="7" id="KW-0804">Transcription</keyword>
<dbReference type="STRING" id="391936.S7S_03945"/>
<dbReference type="InterPro" id="IPR001867">
    <property type="entry name" value="OmpR/PhoB-type_DNA-bd"/>
</dbReference>
<dbReference type="HOGENOM" id="CLU_000445_30_4_6"/>
<evidence type="ECO:0000256" key="1">
    <source>
        <dbReference type="ARBA" id="ARBA00004496"/>
    </source>
</evidence>
<dbReference type="Gene3D" id="3.40.50.2300">
    <property type="match status" value="1"/>
</dbReference>